<evidence type="ECO:0000259" key="1">
    <source>
        <dbReference type="Pfam" id="PF00535"/>
    </source>
</evidence>
<dbReference type="PANTHER" id="PTHR22916">
    <property type="entry name" value="GLYCOSYLTRANSFERASE"/>
    <property type="match status" value="1"/>
</dbReference>
<evidence type="ECO:0000313" key="2">
    <source>
        <dbReference type="EMBL" id="SVC44880.1"/>
    </source>
</evidence>
<accession>A0A382M880</accession>
<dbReference type="CDD" id="cd00761">
    <property type="entry name" value="Glyco_tranf_GTA_type"/>
    <property type="match status" value="1"/>
</dbReference>
<sequence length="247" mass="28637">MSATDPLISVVMPVYNGEPYLHESIESILNQTYSDFEFIIINDGSTDNSWHVIKEYAEKDPRIVPITQENIGLTKSLNNGIQIAKGKYIARQDADDISLCNRLQTQIPWSEDKGFDLCCSRTWLMKEGRVSPRIGYFFPKPLALCIYNPFIHGTYLLKKEAMVDIGGYDESFLYGQDYRLATQLYAKGKRVKYLRECLYKTRVTNSSISRTKHKEQQECGEKIRKKWCKDLLINPILLFKMVYQSFL</sequence>
<dbReference type="EMBL" id="UINC01091818">
    <property type="protein sequence ID" value="SVC44880.1"/>
    <property type="molecule type" value="Genomic_DNA"/>
</dbReference>
<feature type="domain" description="Glycosyltransferase 2-like" evidence="1">
    <location>
        <begin position="9"/>
        <end position="123"/>
    </location>
</feature>
<dbReference type="InterPro" id="IPR001173">
    <property type="entry name" value="Glyco_trans_2-like"/>
</dbReference>
<protein>
    <recommendedName>
        <fullName evidence="1">Glycosyltransferase 2-like domain-containing protein</fullName>
    </recommendedName>
</protein>
<proteinExistence type="predicted"/>
<gene>
    <name evidence="2" type="ORF">METZ01_LOCUS297734</name>
</gene>
<dbReference type="InterPro" id="IPR029044">
    <property type="entry name" value="Nucleotide-diphossugar_trans"/>
</dbReference>
<dbReference type="Pfam" id="PF00535">
    <property type="entry name" value="Glycos_transf_2"/>
    <property type="match status" value="1"/>
</dbReference>
<dbReference type="SUPFAM" id="SSF53448">
    <property type="entry name" value="Nucleotide-diphospho-sugar transferases"/>
    <property type="match status" value="1"/>
</dbReference>
<dbReference type="PANTHER" id="PTHR22916:SF3">
    <property type="entry name" value="UDP-GLCNAC:BETAGAL BETA-1,3-N-ACETYLGLUCOSAMINYLTRANSFERASE-LIKE PROTEIN 1"/>
    <property type="match status" value="1"/>
</dbReference>
<dbReference type="Gene3D" id="3.90.550.10">
    <property type="entry name" value="Spore Coat Polysaccharide Biosynthesis Protein SpsA, Chain A"/>
    <property type="match status" value="1"/>
</dbReference>
<dbReference type="AlphaFoldDB" id="A0A382M880"/>
<reference evidence="2" key="1">
    <citation type="submission" date="2018-05" db="EMBL/GenBank/DDBJ databases">
        <authorList>
            <person name="Lanie J.A."/>
            <person name="Ng W.-L."/>
            <person name="Kazmierczak K.M."/>
            <person name="Andrzejewski T.M."/>
            <person name="Davidsen T.M."/>
            <person name="Wayne K.J."/>
            <person name="Tettelin H."/>
            <person name="Glass J.I."/>
            <person name="Rusch D."/>
            <person name="Podicherti R."/>
            <person name="Tsui H.-C.T."/>
            <person name="Winkler M.E."/>
        </authorList>
    </citation>
    <scope>NUCLEOTIDE SEQUENCE</scope>
</reference>
<organism evidence="2">
    <name type="scientific">marine metagenome</name>
    <dbReference type="NCBI Taxonomy" id="408172"/>
    <lineage>
        <taxon>unclassified sequences</taxon>
        <taxon>metagenomes</taxon>
        <taxon>ecological metagenomes</taxon>
    </lineage>
</organism>
<dbReference type="GO" id="GO:0016758">
    <property type="term" value="F:hexosyltransferase activity"/>
    <property type="evidence" value="ECO:0007669"/>
    <property type="project" value="UniProtKB-ARBA"/>
</dbReference>
<name>A0A382M880_9ZZZZ</name>